<keyword evidence="3" id="KW-1185">Reference proteome</keyword>
<reference evidence="2 3" key="1">
    <citation type="submission" date="2019-06" db="EMBL/GenBank/DDBJ databases">
        <title>Sorghum-associated microbial communities from plants grown in Nebraska, USA.</title>
        <authorList>
            <person name="Schachtman D."/>
        </authorList>
    </citation>
    <scope>NUCLEOTIDE SEQUENCE [LARGE SCALE GENOMIC DNA]</scope>
    <source>
        <strain evidence="2 3">1225</strain>
    </source>
</reference>
<feature type="region of interest" description="Disordered" evidence="1">
    <location>
        <begin position="165"/>
        <end position="198"/>
    </location>
</feature>
<dbReference type="SUPFAM" id="SSF53474">
    <property type="entry name" value="alpha/beta-Hydrolases"/>
    <property type="match status" value="1"/>
</dbReference>
<accession>A0A561QPA8</accession>
<dbReference type="EMBL" id="VIWP01000005">
    <property type="protein sequence ID" value="TWF52169.1"/>
    <property type="molecule type" value="Genomic_DNA"/>
</dbReference>
<name>A0A561QPA8_9HYPH</name>
<sequence length="217" mass="23203">MAKAFEANRIMRQVAGIQFLELLSTAPDLAPLVLLHGSGRREDDLLEFAAAIAPERSVFALRGSVPLDGGFALFNRNPDRSLDHGEIVRAMGPLADFLGWLGDEGRPVPVLVGYSNGAIAAAALLAKAPLLSCGAILMRPMSPFAKAIETDLAGYPVLSLSAAKDERRTPSDAPELESQLRQAGASVETHVLPGGHGWDEEGRDISLSRKWLETARL</sequence>
<dbReference type="InterPro" id="IPR029058">
    <property type="entry name" value="AB_hydrolase_fold"/>
</dbReference>
<dbReference type="RefSeq" id="WP_186458338.1">
    <property type="nucleotide sequence ID" value="NZ_VIWP01000005.1"/>
</dbReference>
<gene>
    <name evidence="2" type="ORF">FHW37_105268</name>
</gene>
<evidence type="ECO:0000313" key="3">
    <source>
        <dbReference type="Proteomes" id="UP000320653"/>
    </source>
</evidence>
<comment type="caution">
    <text evidence="2">The sequence shown here is derived from an EMBL/GenBank/DDBJ whole genome shotgun (WGS) entry which is preliminary data.</text>
</comment>
<dbReference type="Proteomes" id="UP000320653">
    <property type="component" value="Unassembled WGS sequence"/>
</dbReference>
<dbReference type="AlphaFoldDB" id="A0A561QPA8"/>
<proteinExistence type="predicted"/>
<evidence type="ECO:0000256" key="1">
    <source>
        <dbReference type="SAM" id="MobiDB-lite"/>
    </source>
</evidence>
<dbReference type="Gene3D" id="3.40.50.1820">
    <property type="entry name" value="alpha/beta hydrolase"/>
    <property type="match status" value="1"/>
</dbReference>
<evidence type="ECO:0000313" key="2">
    <source>
        <dbReference type="EMBL" id="TWF52169.1"/>
    </source>
</evidence>
<protein>
    <submittedName>
        <fullName evidence="2">Phospholipase/carboxylesterase</fullName>
    </submittedName>
</protein>
<organism evidence="2 3">
    <name type="scientific">Neorhizobium alkalisoli</name>
    <dbReference type="NCBI Taxonomy" id="528178"/>
    <lineage>
        <taxon>Bacteria</taxon>
        <taxon>Pseudomonadati</taxon>
        <taxon>Pseudomonadota</taxon>
        <taxon>Alphaproteobacteria</taxon>
        <taxon>Hyphomicrobiales</taxon>
        <taxon>Rhizobiaceae</taxon>
        <taxon>Rhizobium/Agrobacterium group</taxon>
        <taxon>Neorhizobium</taxon>
    </lineage>
</organism>